<feature type="region of interest" description="Disordered" evidence="2">
    <location>
        <begin position="1"/>
        <end position="28"/>
    </location>
</feature>
<sequence length="660" mass="72005">MAFPDFGNPTLSKAYSQRTGSRGSSPGQHLDVEPWEYFELAQLLKNKNVSQLFEKWNNASSRVDQLLSDKEKLMEQLHISRNEIHDLRGQLQSQQSITSAPPAPAVVAPPSVVATATDIPYYRSLSRPDGICSRVLWSLSDAQNDQDITDPKNKSRPPMQLCIRHENGDIISESDWTLLKRRLTRLVQSELRSLDPPEDPAADGVPMTKTYYQEHFNKEWNKLLNQLDDEVPLLRLCANQWKADQLVGQHLQNISDAAKKRLKGAQAAKVKANNLKRVGNPEESRAGPSKRPRTENDESAKVVGEQEQQKQLQDSHPPKSVSAGKAASKSGATPPNISISRQLGTLGSKPVDNAALAAANNTEPQEAISTPNMSAAIPPVLTLSEKHVDVSCIFVDKTVSALKEALFIEFPTIVNVENLFNAMAVSQDLASSLPSEDLRAVIDRIEAADPNSPSLEEDDTNASWGHRQFTAGNITWRTALTSWAAVGSNSVACELIGSAIKTCRVARLLCFHRRETASSFLADCYLENIIDKLWELWNDAGRPVAKGKAKESTTPSNVPVPPEGNDGPAAGHAGSSTEGLPVSEARAKKVVNALGKPELKAFIARHQITVISTRNDPLKLELVEAILKNPVCLTVAGISELESVLSSKKNTPTSKKGPKT</sequence>
<feature type="region of interest" description="Disordered" evidence="2">
    <location>
        <begin position="268"/>
        <end position="345"/>
    </location>
</feature>
<evidence type="ECO:0000313" key="3">
    <source>
        <dbReference type="EMBL" id="KAF9521404.1"/>
    </source>
</evidence>
<feature type="compositionally biased region" description="Low complexity" evidence="2">
    <location>
        <begin position="319"/>
        <end position="332"/>
    </location>
</feature>
<dbReference type="Proteomes" id="UP000807306">
    <property type="component" value="Unassembled WGS sequence"/>
</dbReference>
<name>A0A9P6BBF6_9AGAR</name>
<accession>A0A9P6BBF6</accession>
<feature type="compositionally biased region" description="Polar residues" evidence="2">
    <location>
        <begin position="333"/>
        <end position="345"/>
    </location>
</feature>
<feature type="compositionally biased region" description="Polar residues" evidence="2">
    <location>
        <begin position="9"/>
        <end position="27"/>
    </location>
</feature>
<dbReference type="OrthoDB" id="3227833at2759"/>
<reference evidence="3" key="1">
    <citation type="submission" date="2020-11" db="EMBL/GenBank/DDBJ databases">
        <authorList>
            <consortium name="DOE Joint Genome Institute"/>
            <person name="Ahrendt S."/>
            <person name="Riley R."/>
            <person name="Andreopoulos W."/>
            <person name="Labutti K."/>
            <person name="Pangilinan J."/>
            <person name="Ruiz-Duenas F.J."/>
            <person name="Barrasa J.M."/>
            <person name="Sanchez-Garcia M."/>
            <person name="Camarero S."/>
            <person name="Miyauchi S."/>
            <person name="Serrano A."/>
            <person name="Linde D."/>
            <person name="Babiker R."/>
            <person name="Drula E."/>
            <person name="Ayuso-Fernandez I."/>
            <person name="Pacheco R."/>
            <person name="Padilla G."/>
            <person name="Ferreira P."/>
            <person name="Barriuso J."/>
            <person name="Kellner H."/>
            <person name="Castanera R."/>
            <person name="Alfaro M."/>
            <person name="Ramirez L."/>
            <person name="Pisabarro A.G."/>
            <person name="Kuo A."/>
            <person name="Tritt A."/>
            <person name="Lipzen A."/>
            <person name="He G."/>
            <person name="Yan M."/>
            <person name="Ng V."/>
            <person name="Cullen D."/>
            <person name="Martin F."/>
            <person name="Rosso M.-N."/>
            <person name="Henrissat B."/>
            <person name="Hibbett D."/>
            <person name="Martinez A.T."/>
            <person name="Grigoriev I.V."/>
        </authorList>
    </citation>
    <scope>NUCLEOTIDE SEQUENCE</scope>
    <source>
        <strain evidence="3">CBS 506.95</strain>
    </source>
</reference>
<gene>
    <name evidence="3" type="ORF">CPB83DRAFT_900768</name>
</gene>
<organism evidence="3 4">
    <name type="scientific">Crepidotus variabilis</name>
    <dbReference type="NCBI Taxonomy" id="179855"/>
    <lineage>
        <taxon>Eukaryota</taxon>
        <taxon>Fungi</taxon>
        <taxon>Dikarya</taxon>
        <taxon>Basidiomycota</taxon>
        <taxon>Agaricomycotina</taxon>
        <taxon>Agaricomycetes</taxon>
        <taxon>Agaricomycetidae</taxon>
        <taxon>Agaricales</taxon>
        <taxon>Agaricineae</taxon>
        <taxon>Crepidotaceae</taxon>
        <taxon>Crepidotus</taxon>
    </lineage>
</organism>
<protein>
    <submittedName>
        <fullName evidence="3">Uncharacterized protein</fullName>
    </submittedName>
</protein>
<evidence type="ECO:0000256" key="2">
    <source>
        <dbReference type="SAM" id="MobiDB-lite"/>
    </source>
</evidence>
<feature type="coiled-coil region" evidence="1">
    <location>
        <begin position="63"/>
        <end position="90"/>
    </location>
</feature>
<evidence type="ECO:0000256" key="1">
    <source>
        <dbReference type="SAM" id="Coils"/>
    </source>
</evidence>
<dbReference type="EMBL" id="MU158079">
    <property type="protein sequence ID" value="KAF9521404.1"/>
    <property type="molecule type" value="Genomic_DNA"/>
</dbReference>
<feature type="region of interest" description="Disordered" evidence="2">
    <location>
        <begin position="546"/>
        <end position="581"/>
    </location>
</feature>
<comment type="caution">
    <text evidence="3">The sequence shown here is derived from an EMBL/GenBank/DDBJ whole genome shotgun (WGS) entry which is preliminary data.</text>
</comment>
<keyword evidence="4" id="KW-1185">Reference proteome</keyword>
<dbReference type="AlphaFoldDB" id="A0A9P6BBF6"/>
<proteinExistence type="predicted"/>
<keyword evidence="1" id="KW-0175">Coiled coil</keyword>
<evidence type="ECO:0000313" key="4">
    <source>
        <dbReference type="Proteomes" id="UP000807306"/>
    </source>
</evidence>